<reference evidence="1" key="1">
    <citation type="submission" date="2024-02" db="EMBL/GenBank/DDBJ databases">
        <title>Metagenome Assembled Genome of Zalaria obscura JY119.</title>
        <authorList>
            <person name="Vighnesh L."/>
            <person name="Jagadeeshwari U."/>
            <person name="Venkata Ramana C."/>
            <person name="Sasikala C."/>
        </authorList>
    </citation>
    <scope>NUCLEOTIDE SEQUENCE</scope>
    <source>
        <strain evidence="1">JY119</strain>
    </source>
</reference>
<protein>
    <submittedName>
        <fullName evidence="1">Uncharacterized protein</fullName>
    </submittedName>
</protein>
<gene>
    <name evidence="1" type="ORF">M8818_001481</name>
</gene>
<evidence type="ECO:0000313" key="1">
    <source>
        <dbReference type="EMBL" id="KAK8217228.1"/>
    </source>
</evidence>
<organism evidence="1 2">
    <name type="scientific">Zalaria obscura</name>
    <dbReference type="NCBI Taxonomy" id="2024903"/>
    <lineage>
        <taxon>Eukaryota</taxon>
        <taxon>Fungi</taxon>
        <taxon>Dikarya</taxon>
        <taxon>Ascomycota</taxon>
        <taxon>Pezizomycotina</taxon>
        <taxon>Dothideomycetes</taxon>
        <taxon>Dothideomycetidae</taxon>
        <taxon>Dothideales</taxon>
        <taxon>Zalariaceae</taxon>
        <taxon>Zalaria</taxon>
    </lineage>
</organism>
<comment type="caution">
    <text evidence="1">The sequence shown here is derived from an EMBL/GenBank/DDBJ whole genome shotgun (WGS) entry which is preliminary data.</text>
</comment>
<proteinExistence type="predicted"/>
<accession>A0ACC3SKD8</accession>
<keyword evidence="2" id="KW-1185">Reference proteome</keyword>
<name>A0ACC3SKD8_9PEZI</name>
<sequence>MWLAIRSDSTIHMCWHSILKQISRQAPVTEFSEPRNAIKRSRRQDSVLQQATLPTSYATRFCLRKSINFLAQELMWQATMERMTRPTLTESVPQFEHRPLRPSSFRLLEIQPGNQPGIVCGMHHFPIAEAPPYEALSYVWGEPTDRLEIELYHAGPVGDSAAQKFKLSVTRNLHDALCQLFEESHTRFLWADAVCINQGDLTERGEQVQLMQEIYSGAQRVVTWLGPSDNDTLTAINFMKQVVSRCENLPESALKEALAYTNAVADMLQVPNLPVFDVAGFTAARNLFADRAWFSRIWVVQEVNAARDVTVMIGPHRLPWDWLGKTAMWVVTQERDKLSTAHGSNRWAYNAVVLWQKRATSAPTGADVLRSGAWHASDPRDMIYARLGFEALRRDVLLVPDYTKPFLQVYNDFVHKYITQTKNLYILTQLDHPPFTKGRPRVVGLEIPTDAPSWLPRWDRSRYTRSAASESLYVDQGRLRDWPLVVSAVDNVRTSGANTAMNILS</sequence>
<dbReference type="EMBL" id="JAMKPW020000006">
    <property type="protein sequence ID" value="KAK8217228.1"/>
    <property type="molecule type" value="Genomic_DNA"/>
</dbReference>
<dbReference type="Proteomes" id="UP001320706">
    <property type="component" value="Unassembled WGS sequence"/>
</dbReference>
<evidence type="ECO:0000313" key="2">
    <source>
        <dbReference type="Proteomes" id="UP001320706"/>
    </source>
</evidence>